<sequence length="156" mass="17354">MNCIGIQRVLLIVWLVQLAQASDDESSEQSGLYAREAASRPFLVLKDTIHASSKEIQQFNEQMLDVAAIAYPLFGAAEPLSQVQGSSNALLPYLTPMILRLYTSRPQRATSAIFKQLYELSYSLLGSPPISKVMSHGPHWNPNLVYTTVVRQTDDD</sequence>
<evidence type="ECO:0000313" key="2">
    <source>
        <dbReference type="EMBL" id="GIL49101.1"/>
    </source>
</evidence>
<organism evidence="2 3">
    <name type="scientific">Volvox africanus</name>
    <dbReference type="NCBI Taxonomy" id="51714"/>
    <lineage>
        <taxon>Eukaryota</taxon>
        <taxon>Viridiplantae</taxon>
        <taxon>Chlorophyta</taxon>
        <taxon>core chlorophytes</taxon>
        <taxon>Chlorophyceae</taxon>
        <taxon>CS clade</taxon>
        <taxon>Chlamydomonadales</taxon>
        <taxon>Volvocaceae</taxon>
        <taxon>Volvox</taxon>
    </lineage>
</organism>
<evidence type="ECO:0000313" key="3">
    <source>
        <dbReference type="Proteomes" id="UP000747399"/>
    </source>
</evidence>
<evidence type="ECO:0000256" key="1">
    <source>
        <dbReference type="SAM" id="SignalP"/>
    </source>
</evidence>
<feature type="chain" id="PRO_5035311908" evidence="1">
    <location>
        <begin position="22"/>
        <end position="156"/>
    </location>
</feature>
<gene>
    <name evidence="2" type="ORF">Vafri_5568</name>
</gene>
<feature type="signal peptide" evidence="1">
    <location>
        <begin position="1"/>
        <end position="21"/>
    </location>
</feature>
<protein>
    <submittedName>
        <fullName evidence="2">Uncharacterized protein</fullName>
    </submittedName>
</protein>
<keyword evidence="3" id="KW-1185">Reference proteome</keyword>
<accession>A0A8J4AWN4</accession>
<dbReference type="Proteomes" id="UP000747399">
    <property type="component" value="Unassembled WGS sequence"/>
</dbReference>
<name>A0A8J4AWN4_9CHLO</name>
<keyword evidence="1" id="KW-0732">Signal</keyword>
<proteinExistence type="predicted"/>
<comment type="caution">
    <text evidence="2">The sequence shown here is derived from an EMBL/GenBank/DDBJ whole genome shotgun (WGS) entry which is preliminary data.</text>
</comment>
<dbReference type="AlphaFoldDB" id="A0A8J4AWN4"/>
<dbReference type="EMBL" id="BNCO01000006">
    <property type="protein sequence ID" value="GIL49101.1"/>
    <property type="molecule type" value="Genomic_DNA"/>
</dbReference>
<reference evidence="2" key="1">
    <citation type="journal article" date="2021" name="Proc. Natl. Acad. Sci. U.S.A.">
        <title>Three genomes in the algal genus Volvox reveal the fate of a haploid sex-determining region after a transition to homothallism.</title>
        <authorList>
            <person name="Yamamoto K."/>
            <person name="Hamaji T."/>
            <person name="Kawai-Toyooka H."/>
            <person name="Matsuzaki R."/>
            <person name="Takahashi F."/>
            <person name="Nishimura Y."/>
            <person name="Kawachi M."/>
            <person name="Noguchi H."/>
            <person name="Minakuchi Y."/>
            <person name="Umen J.G."/>
            <person name="Toyoda A."/>
            <person name="Nozaki H."/>
        </authorList>
    </citation>
    <scope>NUCLEOTIDE SEQUENCE</scope>
    <source>
        <strain evidence="2">NIES-3780</strain>
    </source>
</reference>